<evidence type="ECO:0000259" key="11">
    <source>
        <dbReference type="Pfam" id="PF00689"/>
    </source>
</evidence>
<evidence type="ECO:0000256" key="3">
    <source>
        <dbReference type="ARBA" id="ARBA00022692"/>
    </source>
</evidence>
<keyword evidence="2" id="KW-0106">Calcium</keyword>
<keyword evidence="8" id="KW-1133">Transmembrane helix</keyword>
<evidence type="ECO:0000313" key="13">
    <source>
        <dbReference type="Proteomes" id="UP001529510"/>
    </source>
</evidence>
<evidence type="ECO:0000256" key="8">
    <source>
        <dbReference type="ARBA" id="ARBA00022989"/>
    </source>
</evidence>
<evidence type="ECO:0000256" key="6">
    <source>
        <dbReference type="ARBA" id="ARBA00022842"/>
    </source>
</evidence>
<comment type="caution">
    <text evidence="12">The sequence shown here is derived from an EMBL/GenBank/DDBJ whole genome shotgun (WGS) entry which is preliminary data.</text>
</comment>
<evidence type="ECO:0000256" key="4">
    <source>
        <dbReference type="ARBA" id="ARBA00022741"/>
    </source>
</evidence>
<sequence>MCILSASIFLTAALGFPEALIPVQLLWVNLVTDGLPATALGFNPPDLDIMSKPPRNAREPLISGWLFFRYLAIG</sequence>
<feature type="non-terminal residue" evidence="12">
    <location>
        <position position="74"/>
    </location>
</feature>
<gene>
    <name evidence="12" type="ORF">M9458_042343</name>
</gene>
<keyword evidence="7" id="KW-1278">Translocase</keyword>
<comment type="subcellular location">
    <subcellularLocation>
        <location evidence="1">Membrane</location>
        <topology evidence="1">Multi-pass membrane protein</topology>
    </subcellularLocation>
</comment>
<proteinExistence type="predicted"/>
<dbReference type="SUPFAM" id="SSF81665">
    <property type="entry name" value="Calcium ATPase, transmembrane domain M"/>
    <property type="match status" value="1"/>
</dbReference>
<dbReference type="AlphaFoldDB" id="A0ABD0NM26"/>
<keyword evidence="4" id="KW-0547">Nucleotide-binding</keyword>
<dbReference type="PANTHER" id="PTHR42861">
    <property type="entry name" value="CALCIUM-TRANSPORTING ATPASE"/>
    <property type="match status" value="1"/>
</dbReference>
<keyword evidence="3" id="KW-0812">Transmembrane</keyword>
<protein>
    <recommendedName>
        <fullName evidence="11">Cation-transporting P-type ATPase C-terminal domain-containing protein</fullName>
    </recommendedName>
</protein>
<keyword evidence="6" id="KW-0460">Magnesium</keyword>
<evidence type="ECO:0000256" key="2">
    <source>
        <dbReference type="ARBA" id="ARBA00022568"/>
    </source>
</evidence>
<feature type="chain" id="PRO_5044781959" description="Cation-transporting P-type ATPase C-terminal domain-containing protein" evidence="10">
    <location>
        <begin position="16"/>
        <end position="74"/>
    </location>
</feature>
<accession>A0ABD0NM26</accession>
<organism evidence="12 13">
    <name type="scientific">Cirrhinus mrigala</name>
    <name type="common">Mrigala</name>
    <dbReference type="NCBI Taxonomy" id="683832"/>
    <lineage>
        <taxon>Eukaryota</taxon>
        <taxon>Metazoa</taxon>
        <taxon>Chordata</taxon>
        <taxon>Craniata</taxon>
        <taxon>Vertebrata</taxon>
        <taxon>Euteleostomi</taxon>
        <taxon>Actinopterygii</taxon>
        <taxon>Neopterygii</taxon>
        <taxon>Teleostei</taxon>
        <taxon>Ostariophysi</taxon>
        <taxon>Cypriniformes</taxon>
        <taxon>Cyprinidae</taxon>
        <taxon>Labeoninae</taxon>
        <taxon>Labeonini</taxon>
        <taxon>Cirrhinus</taxon>
    </lineage>
</organism>
<feature type="domain" description="Cation-transporting P-type ATPase C-terminal" evidence="11">
    <location>
        <begin position="17"/>
        <end position="74"/>
    </location>
</feature>
<dbReference type="EMBL" id="JAMKFB020000021">
    <property type="protein sequence ID" value="KAL0162947.1"/>
    <property type="molecule type" value="Genomic_DNA"/>
</dbReference>
<evidence type="ECO:0000256" key="10">
    <source>
        <dbReference type="SAM" id="SignalP"/>
    </source>
</evidence>
<keyword evidence="13" id="KW-1185">Reference proteome</keyword>
<dbReference type="GO" id="GO:0006816">
    <property type="term" value="P:calcium ion transport"/>
    <property type="evidence" value="ECO:0007669"/>
    <property type="project" value="UniProtKB-KW"/>
</dbReference>
<evidence type="ECO:0000256" key="9">
    <source>
        <dbReference type="ARBA" id="ARBA00023136"/>
    </source>
</evidence>
<dbReference type="Gene3D" id="1.20.1110.10">
    <property type="entry name" value="Calcium-transporting ATPase, transmembrane domain"/>
    <property type="match status" value="1"/>
</dbReference>
<dbReference type="GO" id="GO:0005524">
    <property type="term" value="F:ATP binding"/>
    <property type="evidence" value="ECO:0007669"/>
    <property type="project" value="UniProtKB-KW"/>
</dbReference>
<evidence type="ECO:0000256" key="7">
    <source>
        <dbReference type="ARBA" id="ARBA00022967"/>
    </source>
</evidence>
<dbReference type="FunFam" id="1.20.1110.10:FF:000065">
    <property type="entry name" value="Sarcoplasmic/endoplasmic reticulum calcium ATPase 1"/>
    <property type="match status" value="1"/>
</dbReference>
<dbReference type="InterPro" id="IPR006068">
    <property type="entry name" value="ATPase_P-typ_cation-transptr_C"/>
</dbReference>
<dbReference type="GO" id="GO:0016020">
    <property type="term" value="C:membrane"/>
    <property type="evidence" value="ECO:0007669"/>
    <property type="project" value="UniProtKB-SubCell"/>
</dbReference>
<evidence type="ECO:0000256" key="1">
    <source>
        <dbReference type="ARBA" id="ARBA00004141"/>
    </source>
</evidence>
<keyword evidence="9" id="KW-0472">Membrane</keyword>
<evidence type="ECO:0000256" key="5">
    <source>
        <dbReference type="ARBA" id="ARBA00022840"/>
    </source>
</evidence>
<evidence type="ECO:0000313" key="12">
    <source>
        <dbReference type="EMBL" id="KAL0162947.1"/>
    </source>
</evidence>
<keyword evidence="2" id="KW-0813">Transport</keyword>
<keyword evidence="10" id="KW-0732">Signal</keyword>
<reference evidence="12 13" key="1">
    <citation type="submission" date="2024-05" db="EMBL/GenBank/DDBJ databases">
        <title>Genome sequencing and assembly of Indian major carp, Cirrhinus mrigala (Hamilton, 1822).</title>
        <authorList>
            <person name="Mohindra V."/>
            <person name="Chowdhury L.M."/>
            <person name="Lal K."/>
            <person name="Jena J.K."/>
        </authorList>
    </citation>
    <scope>NUCLEOTIDE SEQUENCE [LARGE SCALE GENOMIC DNA]</scope>
    <source>
        <strain evidence="12">CM1030</strain>
        <tissue evidence="12">Blood</tissue>
    </source>
</reference>
<keyword evidence="2" id="KW-0406">Ion transport</keyword>
<keyword evidence="2" id="KW-0109">Calcium transport</keyword>
<dbReference type="InterPro" id="IPR023298">
    <property type="entry name" value="ATPase_P-typ_TM_dom_sf"/>
</dbReference>
<dbReference type="Proteomes" id="UP001529510">
    <property type="component" value="Unassembled WGS sequence"/>
</dbReference>
<keyword evidence="5" id="KW-0067">ATP-binding</keyword>
<dbReference type="Pfam" id="PF00689">
    <property type="entry name" value="Cation_ATPase_C"/>
    <property type="match status" value="1"/>
</dbReference>
<feature type="signal peptide" evidence="10">
    <location>
        <begin position="1"/>
        <end position="15"/>
    </location>
</feature>
<name>A0ABD0NM26_CIRMR</name>